<dbReference type="Gene3D" id="1.10.10.60">
    <property type="entry name" value="Homeodomain-like"/>
    <property type="match status" value="1"/>
</dbReference>
<dbReference type="Gramene" id="GBG64121">
    <property type="protein sequence ID" value="GBG64121"/>
    <property type="gene ID" value="CBR_g40568"/>
</dbReference>
<feature type="compositionally biased region" description="Basic and acidic residues" evidence="1">
    <location>
        <begin position="582"/>
        <end position="591"/>
    </location>
</feature>
<evidence type="ECO:0000313" key="4">
    <source>
        <dbReference type="EMBL" id="GBG64121.1"/>
    </source>
</evidence>
<feature type="domain" description="Myb-like" evidence="3">
    <location>
        <begin position="424"/>
        <end position="495"/>
    </location>
</feature>
<evidence type="ECO:0000259" key="3">
    <source>
        <dbReference type="PROSITE" id="PS50090"/>
    </source>
</evidence>
<keyword evidence="2" id="KW-0472">Membrane</keyword>
<evidence type="ECO:0000313" key="5">
    <source>
        <dbReference type="Proteomes" id="UP000265515"/>
    </source>
</evidence>
<keyword evidence="2" id="KW-0812">Transmembrane</keyword>
<reference evidence="4 5" key="1">
    <citation type="journal article" date="2018" name="Cell">
        <title>The Chara Genome: Secondary Complexity and Implications for Plant Terrestrialization.</title>
        <authorList>
            <person name="Nishiyama T."/>
            <person name="Sakayama H."/>
            <person name="Vries J.D."/>
            <person name="Buschmann H."/>
            <person name="Saint-Marcoux D."/>
            <person name="Ullrich K.K."/>
            <person name="Haas F.B."/>
            <person name="Vanderstraeten L."/>
            <person name="Becker D."/>
            <person name="Lang D."/>
            <person name="Vosolsobe S."/>
            <person name="Rombauts S."/>
            <person name="Wilhelmsson P.K.I."/>
            <person name="Janitza P."/>
            <person name="Kern R."/>
            <person name="Heyl A."/>
            <person name="Rumpler F."/>
            <person name="Villalobos L.I.A.C."/>
            <person name="Clay J.M."/>
            <person name="Skokan R."/>
            <person name="Toyoda A."/>
            <person name="Suzuki Y."/>
            <person name="Kagoshima H."/>
            <person name="Schijlen E."/>
            <person name="Tajeshwar N."/>
            <person name="Catarino B."/>
            <person name="Hetherington A.J."/>
            <person name="Saltykova A."/>
            <person name="Bonnot C."/>
            <person name="Breuninger H."/>
            <person name="Symeonidi A."/>
            <person name="Radhakrishnan G.V."/>
            <person name="Van Nieuwerburgh F."/>
            <person name="Deforce D."/>
            <person name="Chang C."/>
            <person name="Karol K.G."/>
            <person name="Hedrich R."/>
            <person name="Ulvskov P."/>
            <person name="Glockner G."/>
            <person name="Delwiche C.F."/>
            <person name="Petrasek J."/>
            <person name="Van de Peer Y."/>
            <person name="Friml J."/>
            <person name="Beilby M."/>
            <person name="Dolan L."/>
            <person name="Kohara Y."/>
            <person name="Sugano S."/>
            <person name="Fujiyama A."/>
            <person name="Delaux P.-M."/>
            <person name="Quint M."/>
            <person name="TheiBen G."/>
            <person name="Hagemann M."/>
            <person name="Harholt J."/>
            <person name="Dunand C."/>
            <person name="Zachgo S."/>
            <person name="Langdale J."/>
            <person name="Maumus F."/>
            <person name="Straeten D.V.D."/>
            <person name="Gould S.B."/>
            <person name="Rensing S.A."/>
        </authorList>
    </citation>
    <scope>NUCLEOTIDE SEQUENCE [LARGE SCALE GENOMIC DNA]</scope>
    <source>
        <strain evidence="4 5">S276</strain>
    </source>
</reference>
<comment type="caution">
    <text evidence="4">The sequence shown here is derived from an EMBL/GenBank/DDBJ whole genome shotgun (WGS) entry which is preliminary data.</text>
</comment>
<feature type="compositionally biased region" description="Polar residues" evidence="1">
    <location>
        <begin position="258"/>
        <end position="269"/>
    </location>
</feature>
<name>A0A388K235_CHABU</name>
<feature type="region of interest" description="Disordered" evidence="1">
    <location>
        <begin position="216"/>
        <end position="241"/>
    </location>
</feature>
<dbReference type="InterPro" id="IPR044822">
    <property type="entry name" value="Myb_DNA-bind_4"/>
</dbReference>
<proteinExistence type="predicted"/>
<feature type="compositionally biased region" description="Polar residues" evidence="1">
    <location>
        <begin position="593"/>
        <end position="602"/>
    </location>
</feature>
<dbReference type="EMBL" id="BFEA01000046">
    <property type="protein sequence ID" value="GBG64121.1"/>
    <property type="molecule type" value="Genomic_DNA"/>
</dbReference>
<evidence type="ECO:0000256" key="1">
    <source>
        <dbReference type="SAM" id="MobiDB-lite"/>
    </source>
</evidence>
<dbReference type="PANTHER" id="PTHR33492">
    <property type="entry name" value="OSJNBA0043A12.37 PROTEIN-RELATED"/>
    <property type="match status" value="1"/>
</dbReference>
<dbReference type="AlphaFoldDB" id="A0A388K235"/>
<feature type="compositionally biased region" description="Acidic residues" evidence="1">
    <location>
        <begin position="356"/>
        <end position="375"/>
    </location>
</feature>
<dbReference type="Pfam" id="PF13837">
    <property type="entry name" value="Myb_DNA-bind_4"/>
    <property type="match status" value="1"/>
</dbReference>
<feature type="compositionally biased region" description="Polar residues" evidence="1">
    <location>
        <begin position="216"/>
        <end position="227"/>
    </location>
</feature>
<accession>A0A388K235</accession>
<dbReference type="PROSITE" id="PS50090">
    <property type="entry name" value="MYB_LIKE"/>
    <property type="match status" value="1"/>
</dbReference>
<dbReference type="InterPro" id="IPR001005">
    <property type="entry name" value="SANT/Myb"/>
</dbReference>
<keyword evidence="5" id="KW-1185">Reference proteome</keyword>
<feature type="region of interest" description="Disordered" evidence="1">
    <location>
        <begin position="254"/>
        <end position="296"/>
    </location>
</feature>
<gene>
    <name evidence="4" type="ORF">CBR_g40568</name>
</gene>
<protein>
    <recommendedName>
        <fullName evidence="3">Myb-like domain-containing protein</fullName>
    </recommendedName>
</protein>
<keyword evidence="2" id="KW-1133">Transmembrane helix</keyword>
<sequence length="781" mass="85314">MSQRSADTNISGRTPAPNYALSVGDRRRPQDDRLQHCAPLLCWRPRCLPFAAVVIDCFMADVFRRLPLLILVVLLLLLVVLFRVCILGNVPPRRRKRSSMKDARMEARQAIPRSGGEQVGGRRCGGSLSTVGRASQRVGYDALPPHLQPLPGSSDEEEVVERRPQTVSLGSGSTQEWTATELCGTGAGVYEQSFTELLRPGLGEDEGDGRVNLSFGLSTGRSTTPSRTVLVRPHPGDEGGQLTVVDRSARTRALASETAGTNRNSSTPQPRVGSLSKGAKGRPEWMQLPSPLSAASEVARGRGVGVDGGTDFLDVGNGRDGREVCRDLRRDHLLRREEYITRGVERLHVGDRENENETDDPPADADDDDDNDVECGEGGVGHASPSLQSDMAGKGGKSKPSGRNARLRAKKGQGKGSGGEGDGDAEEKRNFWSVEHIIALIRAKRDQDAHMQGMGHAYARMKPREWKWQDVAQRLKNVGVDRNAEKCGKKWDNLMQQFKKVHHFQSPSRGADFFKLTLKERASKGFNFTMDRAVYDETEGSTGMNHTIHPKNVEDIGASGGVRPPSTSYVDPESVADGEGGAAREHDEEGSTRGFSQTTGTPDGSGKRKRTRQQTFEALTECMEKHGELMTSTMESASKRQCSIQVRQCEALEAKVEVQRKHYAASDEVSKLMCHTLLEIANPGNVIGKEVELVDESHPSSNGVVDVVLGLVEDQRIVVRYPAKLALTKEEVPPPLVDEGEELLLACIVNGMHDGHFLAKVLDRVPVHTIMLLEDCTNAIA</sequence>
<evidence type="ECO:0000256" key="2">
    <source>
        <dbReference type="SAM" id="Phobius"/>
    </source>
</evidence>
<feature type="region of interest" description="Disordered" evidence="1">
    <location>
        <begin position="347"/>
        <end position="427"/>
    </location>
</feature>
<feature type="region of interest" description="Disordered" evidence="1">
    <location>
        <begin position="541"/>
        <end position="613"/>
    </location>
</feature>
<feature type="region of interest" description="Disordered" evidence="1">
    <location>
        <begin position="1"/>
        <end position="26"/>
    </location>
</feature>
<feature type="compositionally biased region" description="Polar residues" evidence="1">
    <location>
        <begin position="1"/>
        <end position="12"/>
    </location>
</feature>
<organism evidence="4 5">
    <name type="scientific">Chara braunii</name>
    <name type="common">Braun's stonewort</name>
    <dbReference type="NCBI Taxonomy" id="69332"/>
    <lineage>
        <taxon>Eukaryota</taxon>
        <taxon>Viridiplantae</taxon>
        <taxon>Streptophyta</taxon>
        <taxon>Charophyceae</taxon>
        <taxon>Charales</taxon>
        <taxon>Characeae</taxon>
        <taxon>Chara</taxon>
    </lineage>
</organism>
<feature type="transmembrane region" description="Helical" evidence="2">
    <location>
        <begin position="68"/>
        <end position="90"/>
    </location>
</feature>
<dbReference type="Proteomes" id="UP000265515">
    <property type="component" value="Unassembled WGS sequence"/>
</dbReference>
<dbReference type="PANTHER" id="PTHR33492:SF1">
    <property type="entry name" value="OS02G0516800 PROTEIN"/>
    <property type="match status" value="1"/>
</dbReference>
<dbReference type="OrthoDB" id="6723674at2759"/>